<comment type="caution">
    <text evidence="1">The sequence shown here is derived from an EMBL/GenBank/DDBJ whole genome shotgun (WGS) entry which is preliminary data.</text>
</comment>
<dbReference type="Proteomes" id="UP000522333">
    <property type="component" value="Unassembled WGS sequence"/>
</dbReference>
<sequence length="390" mass="44269">MADYILKLFDRELIRFFAKDTGDIPEISITRIDQDALSLMPLGMEVSDRGLARWLKHRKIPRNRAYIHSFLAKIGLSANSTMGIIDVSKGLSLNDSYWVVREGDSKTFDQCNLYDNKFSELLANIAFTGYGSSVRTSVVSSPEFTTNGMLPKCWRRQSGKIYLYKGGTVGVSNTGNEPYSEYYAWQIAQILGVNAIEYNIAKWKSRLCSKCEIFTSKDISFVPVGNIVKQGGMQAVIDYYGTLDSKYRDMLEDMFVFDAVIANTDRHFGNFGFLVDAATNTLKAPAPLFDHGNSLFNFASPIEMESKDDFINFTDVQAPVCYSNFFSVAKSCMKSRHREGLRHLLNFKLKKHPRYNLSSKRLKYIEIAVQKRASLLLEGETHSESELSFW</sequence>
<reference evidence="1 2" key="1">
    <citation type="submission" date="2020-04" db="EMBL/GenBank/DDBJ databases">
        <authorList>
            <person name="Hitch T.C.A."/>
            <person name="Wylensek D."/>
            <person name="Clavel T."/>
        </authorList>
    </citation>
    <scope>NUCLEOTIDE SEQUENCE [LARGE SCALE GENOMIC DNA]</scope>
    <source>
        <strain evidence="1 2">PG-251-APC-1</strain>
    </source>
</reference>
<proteinExistence type="predicted"/>
<organism evidence="1 2">
    <name type="scientific">Desulfovibrio piger</name>
    <dbReference type="NCBI Taxonomy" id="901"/>
    <lineage>
        <taxon>Bacteria</taxon>
        <taxon>Pseudomonadati</taxon>
        <taxon>Thermodesulfobacteriota</taxon>
        <taxon>Desulfovibrionia</taxon>
        <taxon>Desulfovibrionales</taxon>
        <taxon>Desulfovibrionaceae</taxon>
        <taxon>Desulfovibrio</taxon>
    </lineage>
</organism>
<accession>A0A848CD35</accession>
<dbReference type="RefSeq" id="WP_168935617.1">
    <property type="nucleotide sequence ID" value="NZ_JABAFY010000020.1"/>
</dbReference>
<evidence type="ECO:0000313" key="1">
    <source>
        <dbReference type="EMBL" id="NME52238.1"/>
    </source>
</evidence>
<name>A0A848CD35_9BACT</name>
<protein>
    <submittedName>
        <fullName evidence="1">XRE family transcriptional regulator</fullName>
    </submittedName>
</protein>
<evidence type="ECO:0000313" key="2">
    <source>
        <dbReference type="Proteomes" id="UP000522333"/>
    </source>
</evidence>
<dbReference type="Gene3D" id="1.10.1070.20">
    <property type="match status" value="1"/>
</dbReference>
<dbReference type="AlphaFoldDB" id="A0A848CD35"/>
<dbReference type="EMBL" id="JABAFY010000020">
    <property type="protein sequence ID" value="NME52238.1"/>
    <property type="molecule type" value="Genomic_DNA"/>
</dbReference>
<gene>
    <name evidence="1" type="ORF">HF854_06790</name>
</gene>